<accession>A0A3P6P425</accession>
<keyword evidence="1 3" id="KW-0853">WD repeat</keyword>
<dbReference type="GO" id="GO:0031491">
    <property type="term" value="F:nucleosome binding"/>
    <property type="evidence" value="ECO:0007669"/>
    <property type="project" value="TreeGrafter"/>
</dbReference>
<dbReference type="GO" id="GO:0000417">
    <property type="term" value="C:HIR complex"/>
    <property type="evidence" value="ECO:0007669"/>
    <property type="project" value="TreeGrafter"/>
</dbReference>
<dbReference type="GO" id="GO:0005634">
    <property type="term" value="C:nucleus"/>
    <property type="evidence" value="ECO:0007669"/>
    <property type="project" value="InterPro"/>
</dbReference>
<dbReference type="Proteomes" id="UP000267096">
    <property type="component" value="Unassembled WGS sequence"/>
</dbReference>
<dbReference type="SUPFAM" id="SSF50978">
    <property type="entry name" value="WD40 repeat-like"/>
    <property type="match status" value="1"/>
</dbReference>
<evidence type="ECO:0000256" key="2">
    <source>
        <dbReference type="ARBA" id="ARBA00022737"/>
    </source>
</evidence>
<dbReference type="GO" id="GO:0006338">
    <property type="term" value="P:chromatin remodeling"/>
    <property type="evidence" value="ECO:0007669"/>
    <property type="project" value="TreeGrafter"/>
</dbReference>
<evidence type="ECO:0000256" key="3">
    <source>
        <dbReference type="PROSITE-ProRule" id="PRU00221"/>
    </source>
</evidence>
<dbReference type="PANTHER" id="PTHR13831">
    <property type="entry name" value="MEMBER OF THE HIR1 FAMILY OF WD-REPEAT PROTEINS"/>
    <property type="match status" value="1"/>
</dbReference>
<gene>
    <name evidence="4" type="ORF">ASIM_LOCUS8255</name>
</gene>
<evidence type="ECO:0000313" key="5">
    <source>
        <dbReference type="Proteomes" id="UP000267096"/>
    </source>
</evidence>
<protein>
    <submittedName>
        <fullName evidence="4">Uncharacterized protein</fullName>
    </submittedName>
</protein>
<dbReference type="PROSITE" id="PS50082">
    <property type="entry name" value="WD_REPEATS_2"/>
    <property type="match status" value="1"/>
</dbReference>
<dbReference type="InterPro" id="IPR031120">
    <property type="entry name" value="HIR1-like"/>
</dbReference>
<dbReference type="PROSITE" id="PS50294">
    <property type="entry name" value="WD_REPEATS_REGION"/>
    <property type="match status" value="1"/>
</dbReference>
<organism evidence="4 5">
    <name type="scientific">Anisakis simplex</name>
    <name type="common">Herring worm</name>
    <dbReference type="NCBI Taxonomy" id="6269"/>
    <lineage>
        <taxon>Eukaryota</taxon>
        <taxon>Metazoa</taxon>
        <taxon>Ecdysozoa</taxon>
        <taxon>Nematoda</taxon>
        <taxon>Chromadorea</taxon>
        <taxon>Rhabditida</taxon>
        <taxon>Spirurina</taxon>
        <taxon>Ascaridomorpha</taxon>
        <taxon>Ascaridoidea</taxon>
        <taxon>Anisakidae</taxon>
        <taxon>Anisakis</taxon>
        <taxon>Anisakis simplex complex</taxon>
    </lineage>
</organism>
<name>A0A3P6P425_ANISI</name>
<dbReference type="AlphaFoldDB" id="A0A3P6P425"/>
<proteinExistence type="predicted"/>
<dbReference type="PANTHER" id="PTHR13831:SF0">
    <property type="entry name" value="PROTEIN HIRA"/>
    <property type="match status" value="1"/>
</dbReference>
<dbReference type="Pfam" id="PF00400">
    <property type="entry name" value="WD40"/>
    <property type="match status" value="1"/>
</dbReference>
<feature type="repeat" description="WD" evidence="3">
    <location>
        <begin position="43"/>
        <end position="78"/>
    </location>
</feature>
<dbReference type="OrthoDB" id="1741719at2759"/>
<keyword evidence="5" id="KW-1185">Reference proteome</keyword>
<keyword evidence="2" id="KW-0677">Repeat</keyword>
<dbReference type="InterPro" id="IPR001680">
    <property type="entry name" value="WD40_rpt"/>
</dbReference>
<dbReference type="GO" id="GO:0000785">
    <property type="term" value="C:chromatin"/>
    <property type="evidence" value="ECO:0007669"/>
    <property type="project" value="TreeGrafter"/>
</dbReference>
<dbReference type="PROSITE" id="PS00678">
    <property type="entry name" value="WD_REPEATS_1"/>
    <property type="match status" value="1"/>
</dbReference>
<dbReference type="InterPro" id="IPR019775">
    <property type="entry name" value="WD40_repeat_CS"/>
</dbReference>
<dbReference type="InterPro" id="IPR036322">
    <property type="entry name" value="WD40_repeat_dom_sf"/>
</dbReference>
<sequence>MLVCAGDECALSVWEYGGRINSAGMIGSKDAANVEKYRQKYRLYGHTLDVLHAEWSKDARYLASCGMDNNVIVWDANNLPSWF</sequence>
<reference evidence="4 5" key="1">
    <citation type="submission" date="2018-11" db="EMBL/GenBank/DDBJ databases">
        <authorList>
            <consortium name="Pathogen Informatics"/>
        </authorList>
    </citation>
    <scope>NUCLEOTIDE SEQUENCE [LARGE SCALE GENOMIC DNA]</scope>
</reference>
<dbReference type="GO" id="GO:0006351">
    <property type="term" value="P:DNA-templated transcription"/>
    <property type="evidence" value="ECO:0007669"/>
    <property type="project" value="InterPro"/>
</dbReference>
<dbReference type="SMART" id="SM00320">
    <property type="entry name" value="WD40"/>
    <property type="match status" value="1"/>
</dbReference>
<dbReference type="Gene3D" id="2.130.10.10">
    <property type="entry name" value="YVTN repeat-like/Quinoprotein amine dehydrogenase"/>
    <property type="match status" value="1"/>
</dbReference>
<dbReference type="EMBL" id="UYRR01021903">
    <property type="protein sequence ID" value="VDK31192.1"/>
    <property type="molecule type" value="Genomic_DNA"/>
</dbReference>
<dbReference type="InterPro" id="IPR015943">
    <property type="entry name" value="WD40/YVTN_repeat-like_dom_sf"/>
</dbReference>
<evidence type="ECO:0000256" key="1">
    <source>
        <dbReference type="ARBA" id="ARBA00022574"/>
    </source>
</evidence>
<evidence type="ECO:0000313" key="4">
    <source>
        <dbReference type="EMBL" id="VDK31192.1"/>
    </source>
</evidence>